<protein>
    <recommendedName>
        <fullName evidence="4">Transmembrane protein</fullName>
    </recommendedName>
</protein>
<evidence type="ECO:0000313" key="3">
    <source>
        <dbReference type="Proteomes" id="UP000689195"/>
    </source>
</evidence>
<reference evidence="2" key="1">
    <citation type="submission" date="2021-01" db="EMBL/GenBank/DDBJ databases">
        <authorList>
            <consortium name="Genoscope - CEA"/>
            <person name="William W."/>
        </authorList>
    </citation>
    <scope>NUCLEOTIDE SEQUENCE</scope>
</reference>
<dbReference type="Proteomes" id="UP000689195">
    <property type="component" value="Unassembled WGS sequence"/>
</dbReference>
<evidence type="ECO:0000313" key="2">
    <source>
        <dbReference type="EMBL" id="CAD8159824.1"/>
    </source>
</evidence>
<accession>A0A8S1U567</accession>
<sequence length="264" mass="31804">MLLIIMIFGFQIFQINSKACEIQKIQSKITCYQLVQDCFILEGNEEDYYKLKHIDKEIVQKLFSIPYRDIPIQTKILKSFDQEKIQQKLICQLFLNQQYYIKCIKFDILNNEKNENELEVINLRTNIIFEESCDEFYQLDSENLILFCMSQFTLKQYSINLQGDVILMFEYDVSIQIQDKCNKKQFKLLEKNQLIIVFFNCFQWKILYLNNQQINIVLESKMKENNHNLLKLKKIDNVQFCQINSLNLFLIEGNNYLQIIWEQN</sequence>
<dbReference type="EMBL" id="CAJJDO010000034">
    <property type="protein sequence ID" value="CAD8159824.1"/>
    <property type="molecule type" value="Genomic_DNA"/>
</dbReference>
<proteinExistence type="predicted"/>
<feature type="chain" id="PRO_5035721424" description="Transmembrane protein" evidence="1">
    <location>
        <begin position="18"/>
        <end position="264"/>
    </location>
</feature>
<keyword evidence="1" id="KW-0732">Signal</keyword>
<name>A0A8S1U567_9CILI</name>
<feature type="signal peptide" evidence="1">
    <location>
        <begin position="1"/>
        <end position="17"/>
    </location>
</feature>
<gene>
    <name evidence="2" type="ORF">PPENT_87.1.T0340010</name>
</gene>
<dbReference type="OrthoDB" id="311225at2759"/>
<evidence type="ECO:0000256" key="1">
    <source>
        <dbReference type="SAM" id="SignalP"/>
    </source>
</evidence>
<dbReference type="AlphaFoldDB" id="A0A8S1U567"/>
<organism evidence="2 3">
    <name type="scientific">Paramecium pentaurelia</name>
    <dbReference type="NCBI Taxonomy" id="43138"/>
    <lineage>
        <taxon>Eukaryota</taxon>
        <taxon>Sar</taxon>
        <taxon>Alveolata</taxon>
        <taxon>Ciliophora</taxon>
        <taxon>Intramacronucleata</taxon>
        <taxon>Oligohymenophorea</taxon>
        <taxon>Peniculida</taxon>
        <taxon>Parameciidae</taxon>
        <taxon>Paramecium</taxon>
    </lineage>
</organism>
<comment type="caution">
    <text evidence="2">The sequence shown here is derived from an EMBL/GenBank/DDBJ whole genome shotgun (WGS) entry which is preliminary data.</text>
</comment>
<evidence type="ECO:0008006" key="4">
    <source>
        <dbReference type="Google" id="ProtNLM"/>
    </source>
</evidence>
<keyword evidence="3" id="KW-1185">Reference proteome</keyword>